<proteinExistence type="predicted"/>
<protein>
    <submittedName>
        <fullName evidence="2">DNA (Cytosine-5)-methyltransferase CMT2-like</fullName>
    </submittedName>
</protein>
<keyword evidence="2" id="KW-0808">Transferase</keyword>
<dbReference type="GO" id="GO:0044027">
    <property type="term" value="P:negative regulation of gene expression via chromosomal CpG island methylation"/>
    <property type="evidence" value="ECO:0007669"/>
    <property type="project" value="TreeGrafter"/>
</dbReference>
<feature type="signal peptide" evidence="1">
    <location>
        <begin position="1"/>
        <end position="16"/>
    </location>
</feature>
<name>A0A392M5H3_9FABA</name>
<dbReference type="GO" id="GO:0032259">
    <property type="term" value="P:methylation"/>
    <property type="evidence" value="ECO:0007669"/>
    <property type="project" value="UniProtKB-KW"/>
</dbReference>
<dbReference type="InterPro" id="IPR050390">
    <property type="entry name" value="C5-Methyltransferase"/>
</dbReference>
<dbReference type="InterPro" id="IPR029063">
    <property type="entry name" value="SAM-dependent_MTases_sf"/>
</dbReference>
<evidence type="ECO:0000256" key="1">
    <source>
        <dbReference type="SAM" id="SignalP"/>
    </source>
</evidence>
<keyword evidence="3" id="KW-1185">Reference proteome</keyword>
<dbReference type="Proteomes" id="UP000265520">
    <property type="component" value="Unassembled WGS sequence"/>
</dbReference>
<keyword evidence="2" id="KW-0489">Methyltransferase</keyword>
<evidence type="ECO:0000313" key="2">
    <source>
        <dbReference type="EMBL" id="MCH82561.1"/>
    </source>
</evidence>
<dbReference type="GO" id="GO:0005634">
    <property type="term" value="C:nucleus"/>
    <property type="evidence" value="ECO:0007669"/>
    <property type="project" value="TreeGrafter"/>
</dbReference>
<dbReference type="Gene3D" id="3.90.120.10">
    <property type="entry name" value="DNA Methylase, subunit A, domain 2"/>
    <property type="match status" value="1"/>
</dbReference>
<comment type="caution">
    <text evidence="2">The sequence shown here is derived from an EMBL/GenBank/DDBJ whole genome shotgun (WGS) entry which is preliminary data.</text>
</comment>
<dbReference type="PANTHER" id="PTHR10629">
    <property type="entry name" value="CYTOSINE-SPECIFIC METHYLTRANSFERASE"/>
    <property type="match status" value="1"/>
</dbReference>
<dbReference type="AlphaFoldDB" id="A0A392M5H3"/>
<evidence type="ECO:0000313" key="3">
    <source>
        <dbReference type="Proteomes" id="UP000265520"/>
    </source>
</evidence>
<keyword evidence="1" id="KW-0732">Signal</keyword>
<organism evidence="2 3">
    <name type="scientific">Trifolium medium</name>
    <dbReference type="NCBI Taxonomy" id="97028"/>
    <lineage>
        <taxon>Eukaryota</taxon>
        <taxon>Viridiplantae</taxon>
        <taxon>Streptophyta</taxon>
        <taxon>Embryophyta</taxon>
        <taxon>Tracheophyta</taxon>
        <taxon>Spermatophyta</taxon>
        <taxon>Magnoliopsida</taxon>
        <taxon>eudicotyledons</taxon>
        <taxon>Gunneridae</taxon>
        <taxon>Pentapetalae</taxon>
        <taxon>rosids</taxon>
        <taxon>fabids</taxon>
        <taxon>Fabales</taxon>
        <taxon>Fabaceae</taxon>
        <taxon>Papilionoideae</taxon>
        <taxon>50 kb inversion clade</taxon>
        <taxon>NPAAA clade</taxon>
        <taxon>Hologalegina</taxon>
        <taxon>IRL clade</taxon>
        <taxon>Trifolieae</taxon>
        <taxon>Trifolium</taxon>
    </lineage>
</organism>
<dbReference type="EMBL" id="LXQA010003858">
    <property type="protein sequence ID" value="MCH82561.1"/>
    <property type="molecule type" value="Genomic_DNA"/>
</dbReference>
<feature type="chain" id="PRO_5017466299" evidence="1">
    <location>
        <begin position="17"/>
        <end position="100"/>
    </location>
</feature>
<gene>
    <name evidence="2" type="ORF">A2U01_0003371</name>
</gene>
<dbReference type="Gene3D" id="3.40.50.150">
    <property type="entry name" value="Vaccinia Virus protein VP39"/>
    <property type="match status" value="1"/>
</dbReference>
<sequence length="100" mass="11899">MFFNFLPFVIFLQVLPQFPLPTHDVIVRYWPPPEYERNTVAYDEDQKREVEKAIVIQDAISDLPPVTNFETRDEMSYRNPPETEFQRYIRSTKNGNSAFP</sequence>
<dbReference type="GO" id="GO:0003886">
    <property type="term" value="F:DNA (cytosine-5-)-methyltransferase activity"/>
    <property type="evidence" value="ECO:0007669"/>
    <property type="project" value="TreeGrafter"/>
</dbReference>
<dbReference type="PANTHER" id="PTHR10629:SF34">
    <property type="entry name" value="DNA (CYTOSINE-5)-METHYLTRANSFERASE CMT2"/>
    <property type="match status" value="1"/>
</dbReference>
<reference evidence="2 3" key="1">
    <citation type="journal article" date="2018" name="Front. Plant Sci.">
        <title>Red Clover (Trifolium pratense) and Zigzag Clover (T. medium) - A Picture of Genomic Similarities and Differences.</title>
        <authorList>
            <person name="Dluhosova J."/>
            <person name="Istvanek J."/>
            <person name="Nedelnik J."/>
            <person name="Repkova J."/>
        </authorList>
    </citation>
    <scope>NUCLEOTIDE SEQUENCE [LARGE SCALE GENOMIC DNA]</scope>
    <source>
        <strain evidence="3">cv. 10/8</strain>
        <tissue evidence="2">Leaf</tissue>
    </source>
</reference>
<dbReference type="GO" id="GO:0003677">
    <property type="term" value="F:DNA binding"/>
    <property type="evidence" value="ECO:0007669"/>
    <property type="project" value="TreeGrafter"/>
</dbReference>
<accession>A0A392M5H3</accession>